<keyword evidence="2" id="KW-1185">Reference proteome</keyword>
<dbReference type="EMBL" id="JASBWT010000022">
    <property type="protein sequence ID" value="KAJ9095314.1"/>
    <property type="molecule type" value="Genomic_DNA"/>
</dbReference>
<organism evidence="1 2">
    <name type="scientific">Naganishia friedmannii</name>
    <dbReference type="NCBI Taxonomy" id="89922"/>
    <lineage>
        <taxon>Eukaryota</taxon>
        <taxon>Fungi</taxon>
        <taxon>Dikarya</taxon>
        <taxon>Basidiomycota</taxon>
        <taxon>Agaricomycotina</taxon>
        <taxon>Tremellomycetes</taxon>
        <taxon>Filobasidiales</taxon>
        <taxon>Filobasidiaceae</taxon>
        <taxon>Naganishia</taxon>
    </lineage>
</organism>
<comment type="caution">
    <text evidence="1">The sequence shown here is derived from an EMBL/GenBank/DDBJ whole genome shotgun (WGS) entry which is preliminary data.</text>
</comment>
<dbReference type="Proteomes" id="UP001227268">
    <property type="component" value="Unassembled WGS sequence"/>
</dbReference>
<accession>A0ACC2V818</accession>
<proteinExistence type="predicted"/>
<sequence length="314" mass="34817">MDDYSTNSESDYANSWITWFLSTKGNEYFVEIDDDYLMDRFNLTGLNGELVKDYSKALDMILDNLEGEESMDDEERESLDTSARFLYGLIHARFIVTSRGLAKMLEKYRRADFGRCPRVYCYAQSLLPVGLSDTPYTKAVKLYCPRCEDVYSPKSNRHGSIDGAYFGTTFPHMLFMVYPQMIPGKAPPPQITGQVGGASSGNMQGQASPVPLTSAPTTANDGRDMQLPTPTTATSSNSQPVPTSAAQAAASAPAAQIIGGTLSTATTAMKAEIYDPKLFGFRVNEMAKLKRWREVQRDLQVKRLEALEREETVV</sequence>
<reference evidence="1" key="1">
    <citation type="submission" date="2023-04" db="EMBL/GenBank/DDBJ databases">
        <title>Draft Genome sequencing of Naganishia species isolated from polar environments using Oxford Nanopore Technology.</title>
        <authorList>
            <person name="Leo P."/>
            <person name="Venkateswaran K."/>
        </authorList>
    </citation>
    <scope>NUCLEOTIDE SEQUENCE</scope>
    <source>
        <strain evidence="1">MNA-CCFEE 5423</strain>
    </source>
</reference>
<gene>
    <name evidence="1" type="ORF">QFC21_005680</name>
</gene>
<protein>
    <submittedName>
        <fullName evidence="1">Uncharacterized protein</fullName>
    </submittedName>
</protein>
<evidence type="ECO:0000313" key="1">
    <source>
        <dbReference type="EMBL" id="KAJ9095314.1"/>
    </source>
</evidence>
<name>A0ACC2V818_9TREE</name>
<evidence type="ECO:0000313" key="2">
    <source>
        <dbReference type="Proteomes" id="UP001227268"/>
    </source>
</evidence>